<evidence type="ECO:0000256" key="5">
    <source>
        <dbReference type="ARBA" id="ARBA00023163"/>
    </source>
</evidence>
<dbReference type="InterPro" id="IPR001789">
    <property type="entry name" value="Sig_transdc_resp-reg_receiver"/>
</dbReference>
<evidence type="ECO:0000259" key="9">
    <source>
        <dbReference type="PROSITE" id="PS51755"/>
    </source>
</evidence>
<dbReference type="PANTHER" id="PTHR48111:SF40">
    <property type="entry name" value="PHOSPHATE REGULON TRANSCRIPTIONAL REGULATORY PROTEIN PHOB"/>
    <property type="match status" value="1"/>
</dbReference>
<dbReference type="SUPFAM" id="SSF52172">
    <property type="entry name" value="CheY-like"/>
    <property type="match status" value="1"/>
</dbReference>
<evidence type="ECO:0000259" key="8">
    <source>
        <dbReference type="PROSITE" id="PS50110"/>
    </source>
</evidence>
<dbReference type="Pfam" id="PF00072">
    <property type="entry name" value="Response_reg"/>
    <property type="match status" value="1"/>
</dbReference>
<evidence type="ECO:0000256" key="7">
    <source>
        <dbReference type="PROSITE-ProRule" id="PRU01091"/>
    </source>
</evidence>
<feature type="domain" description="Response regulatory" evidence="8">
    <location>
        <begin position="9"/>
        <end position="122"/>
    </location>
</feature>
<dbReference type="Gene3D" id="1.10.10.10">
    <property type="entry name" value="Winged helix-like DNA-binding domain superfamily/Winged helix DNA-binding domain"/>
    <property type="match status" value="1"/>
</dbReference>
<dbReference type="FunFam" id="1.10.10.10:FF:000018">
    <property type="entry name" value="DNA-binding response regulator ResD"/>
    <property type="match status" value="1"/>
</dbReference>
<dbReference type="SMART" id="SM00862">
    <property type="entry name" value="Trans_reg_C"/>
    <property type="match status" value="1"/>
</dbReference>
<gene>
    <name evidence="10" type="ORF">JF886_10025</name>
</gene>
<dbReference type="Gene3D" id="6.10.250.690">
    <property type="match status" value="1"/>
</dbReference>
<dbReference type="FunFam" id="3.40.50.2300:FF:000001">
    <property type="entry name" value="DNA-binding response regulator PhoB"/>
    <property type="match status" value="1"/>
</dbReference>
<dbReference type="GO" id="GO:0000976">
    <property type="term" value="F:transcription cis-regulatory region binding"/>
    <property type="evidence" value="ECO:0007669"/>
    <property type="project" value="TreeGrafter"/>
</dbReference>
<dbReference type="SMART" id="SM00448">
    <property type="entry name" value="REC"/>
    <property type="match status" value="1"/>
</dbReference>
<evidence type="ECO:0000256" key="4">
    <source>
        <dbReference type="ARBA" id="ARBA00023125"/>
    </source>
</evidence>
<sequence>MSVSRGRKRILVVEDEENIRETLRYNLTREGYEVSEAGTGTAGIELARQRRPDLILLDLMLPEMTGLEVCRVLRAEMSTPILMLTAKASELDKVVGLQVGADDYVTKPFSLNELLARVAAMLRRAELTGVQRQDTGEIEDFGGFRLDRAARTVRVGAENVHLTPKEFDLLSLLLGNPGRVLSRSTIIHRVWGSKFFGDHKTVDVHIRWLREKFERFNTLPFRVTTVFGVGYRLDRLDAADRSPTTLNEKPTTA</sequence>
<dbReference type="PROSITE" id="PS50110">
    <property type="entry name" value="RESPONSE_REGULATORY"/>
    <property type="match status" value="1"/>
</dbReference>
<dbReference type="GO" id="GO:0005829">
    <property type="term" value="C:cytosol"/>
    <property type="evidence" value="ECO:0007669"/>
    <property type="project" value="TreeGrafter"/>
</dbReference>
<dbReference type="RefSeq" id="WP_337312053.1">
    <property type="nucleotide sequence ID" value="NZ_JAEKNS010000104.1"/>
</dbReference>
<name>A0A934JY92_9BACT</name>
<reference evidence="10 11" key="1">
    <citation type="submission" date="2020-10" db="EMBL/GenBank/DDBJ databases">
        <title>Ca. Dormibacterota MAGs.</title>
        <authorList>
            <person name="Montgomery K."/>
        </authorList>
    </citation>
    <scope>NUCLEOTIDE SEQUENCE [LARGE SCALE GENOMIC DNA]</scope>
    <source>
        <strain evidence="10">SC8812_S17_18</strain>
    </source>
</reference>
<evidence type="ECO:0000313" key="10">
    <source>
        <dbReference type="EMBL" id="MBJ7595180.1"/>
    </source>
</evidence>
<dbReference type="GO" id="GO:0032993">
    <property type="term" value="C:protein-DNA complex"/>
    <property type="evidence" value="ECO:0007669"/>
    <property type="project" value="TreeGrafter"/>
</dbReference>
<dbReference type="GO" id="GO:0006355">
    <property type="term" value="P:regulation of DNA-templated transcription"/>
    <property type="evidence" value="ECO:0007669"/>
    <property type="project" value="InterPro"/>
</dbReference>
<accession>A0A934JY92</accession>
<dbReference type="InterPro" id="IPR036388">
    <property type="entry name" value="WH-like_DNA-bd_sf"/>
</dbReference>
<dbReference type="EMBL" id="JAEKNS010000104">
    <property type="protein sequence ID" value="MBJ7595180.1"/>
    <property type="molecule type" value="Genomic_DNA"/>
</dbReference>
<comment type="caution">
    <text evidence="10">The sequence shown here is derived from an EMBL/GenBank/DDBJ whole genome shotgun (WGS) entry which is preliminary data.</text>
</comment>
<dbReference type="PROSITE" id="PS51755">
    <property type="entry name" value="OMPR_PHOB"/>
    <property type="match status" value="1"/>
</dbReference>
<dbReference type="InterPro" id="IPR011006">
    <property type="entry name" value="CheY-like_superfamily"/>
</dbReference>
<keyword evidence="3" id="KW-0805">Transcription regulation</keyword>
<dbReference type="SUPFAM" id="SSF46894">
    <property type="entry name" value="C-terminal effector domain of the bipartite response regulators"/>
    <property type="match status" value="1"/>
</dbReference>
<dbReference type="InterPro" id="IPR039420">
    <property type="entry name" value="WalR-like"/>
</dbReference>
<evidence type="ECO:0000313" key="11">
    <source>
        <dbReference type="Proteomes" id="UP000606991"/>
    </source>
</evidence>
<proteinExistence type="predicted"/>
<dbReference type="Proteomes" id="UP000606991">
    <property type="component" value="Unassembled WGS sequence"/>
</dbReference>
<keyword evidence="4 7" id="KW-0238">DNA-binding</keyword>
<dbReference type="InterPro" id="IPR001867">
    <property type="entry name" value="OmpR/PhoB-type_DNA-bd"/>
</dbReference>
<feature type="domain" description="OmpR/PhoB-type" evidence="9">
    <location>
        <begin position="136"/>
        <end position="235"/>
    </location>
</feature>
<dbReference type="AlphaFoldDB" id="A0A934JY92"/>
<evidence type="ECO:0000256" key="2">
    <source>
        <dbReference type="ARBA" id="ARBA00023012"/>
    </source>
</evidence>
<organism evidence="10 11">
    <name type="scientific">Candidatus Aeolococcus gillhamiae</name>
    <dbReference type="NCBI Taxonomy" id="3127015"/>
    <lineage>
        <taxon>Bacteria</taxon>
        <taxon>Bacillati</taxon>
        <taxon>Candidatus Dormiibacterota</taxon>
        <taxon>Candidatus Dormibacteria</taxon>
        <taxon>Candidatus Aeolococcales</taxon>
        <taxon>Candidatus Aeolococcaceae</taxon>
        <taxon>Candidatus Aeolococcus</taxon>
    </lineage>
</organism>
<dbReference type="PANTHER" id="PTHR48111">
    <property type="entry name" value="REGULATOR OF RPOS"/>
    <property type="match status" value="1"/>
</dbReference>
<dbReference type="InterPro" id="IPR016032">
    <property type="entry name" value="Sig_transdc_resp-reg_C-effctor"/>
</dbReference>
<feature type="DNA-binding region" description="OmpR/PhoB-type" evidence="7">
    <location>
        <begin position="136"/>
        <end position="235"/>
    </location>
</feature>
<keyword evidence="2" id="KW-0902">Two-component regulatory system</keyword>
<evidence type="ECO:0000256" key="6">
    <source>
        <dbReference type="PROSITE-ProRule" id="PRU00169"/>
    </source>
</evidence>
<dbReference type="Pfam" id="PF00486">
    <property type="entry name" value="Trans_reg_C"/>
    <property type="match status" value="1"/>
</dbReference>
<evidence type="ECO:0000256" key="3">
    <source>
        <dbReference type="ARBA" id="ARBA00023015"/>
    </source>
</evidence>
<evidence type="ECO:0000256" key="1">
    <source>
        <dbReference type="ARBA" id="ARBA00022553"/>
    </source>
</evidence>
<dbReference type="Gene3D" id="3.40.50.2300">
    <property type="match status" value="1"/>
</dbReference>
<keyword evidence="1 6" id="KW-0597">Phosphoprotein</keyword>
<keyword evidence="5" id="KW-0804">Transcription</keyword>
<protein>
    <submittedName>
        <fullName evidence="10">Response regulator transcription factor</fullName>
    </submittedName>
</protein>
<dbReference type="GO" id="GO:0000156">
    <property type="term" value="F:phosphorelay response regulator activity"/>
    <property type="evidence" value="ECO:0007669"/>
    <property type="project" value="TreeGrafter"/>
</dbReference>
<dbReference type="CDD" id="cd00383">
    <property type="entry name" value="trans_reg_C"/>
    <property type="match status" value="1"/>
</dbReference>
<feature type="modified residue" description="4-aspartylphosphate" evidence="6">
    <location>
        <position position="58"/>
    </location>
</feature>